<sequence length="225" mass="25857">MTDNIELTHGQSRAFQPEKLSPPRNFIIPNIVIENKDNLPLLLEIGAGKGKHALGFVSQNPDKHLVAIERTRNKFDAFAKLTALQNAPNLDAIHADAIAWIVHAIAPSSVAKIFILYPNPEQHNPNQQWLNMPFFEFLLSRLRDDGEVVLVTNIESYMDNAAQRATEIWRLPNKRYQVPIDSQRTHFEVKYLARGETCWELSMRKPQGYKTRFDNWQADCRGIKK</sequence>
<dbReference type="Proteomes" id="UP000076104">
    <property type="component" value="Chromosome"/>
</dbReference>
<organism evidence="8 9">
    <name type="scientific">Psychrobacter alimentarius</name>
    <dbReference type="NCBI Taxonomy" id="261164"/>
    <lineage>
        <taxon>Bacteria</taxon>
        <taxon>Pseudomonadati</taxon>
        <taxon>Pseudomonadota</taxon>
        <taxon>Gammaproteobacteria</taxon>
        <taxon>Moraxellales</taxon>
        <taxon>Moraxellaceae</taxon>
        <taxon>Psychrobacter</taxon>
    </lineage>
</organism>
<proteinExistence type="predicted"/>
<keyword evidence="6" id="KW-0949">S-adenosyl-L-methionine</keyword>
<evidence type="ECO:0000256" key="2">
    <source>
        <dbReference type="ARBA" id="ARBA00003015"/>
    </source>
</evidence>
<evidence type="ECO:0000313" key="9">
    <source>
        <dbReference type="Proteomes" id="UP000076104"/>
    </source>
</evidence>
<dbReference type="Gene3D" id="3.40.50.150">
    <property type="entry name" value="Vaccinia Virus protein VP39"/>
    <property type="match status" value="1"/>
</dbReference>
<keyword evidence="5" id="KW-0808">Transferase</keyword>
<comment type="catalytic activity">
    <reaction evidence="1">
        <text>guanosine(46) in tRNA + S-adenosyl-L-methionine = N(7)-methylguanosine(46) in tRNA + S-adenosyl-L-homocysteine</text>
        <dbReference type="Rhea" id="RHEA:42708"/>
        <dbReference type="Rhea" id="RHEA-COMP:10188"/>
        <dbReference type="Rhea" id="RHEA-COMP:10189"/>
        <dbReference type="ChEBI" id="CHEBI:57856"/>
        <dbReference type="ChEBI" id="CHEBI:59789"/>
        <dbReference type="ChEBI" id="CHEBI:74269"/>
        <dbReference type="ChEBI" id="CHEBI:74480"/>
        <dbReference type="EC" id="2.1.1.33"/>
    </reaction>
</comment>
<name>A0ABN4N256_9GAMM</name>
<dbReference type="GeneID" id="33058731"/>
<dbReference type="GO" id="GO:0032259">
    <property type="term" value="P:methylation"/>
    <property type="evidence" value="ECO:0007669"/>
    <property type="project" value="UniProtKB-KW"/>
</dbReference>
<dbReference type="PROSITE" id="PS51625">
    <property type="entry name" value="SAM_MT_TRMB"/>
    <property type="match status" value="1"/>
</dbReference>
<dbReference type="SUPFAM" id="SSF53335">
    <property type="entry name" value="S-adenosyl-L-methionine-dependent methyltransferases"/>
    <property type="match status" value="1"/>
</dbReference>
<evidence type="ECO:0000256" key="1">
    <source>
        <dbReference type="ARBA" id="ARBA00000142"/>
    </source>
</evidence>
<protein>
    <recommendedName>
        <fullName evidence="3">tRNA (guanine(46)-N(7))-methyltransferase</fullName>
        <ecNumber evidence="3">2.1.1.33</ecNumber>
    </recommendedName>
</protein>
<dbReference type="Pfam" id="PF02390">
    <property type="entry name" value="Methyltransf_4"/>
    <property type="match status" value="1"/>
</dbReference>
<dbReference type="RefSeq" id="WP_062844624.1">
    <property type="nucleotide sequence ID" value="NZ_CP014945.1"/>
</dbReference>
<evidence type="ECO:0000256" key="4">
    <source>
        <dbReference type="ARBA" id="ARBA00022603"/>
    </source>
</evidence>
<evidence type="ECO:0000256" key="7">
    <source>
        <dbReference type="ARBA" id="ARBA00022694"/>
    </source>
</evidence>
<keyword evidence="9" id="KW-1185">Reference proteome</keyword>
<dbReference type="GO" id="GO:0008168">
    <property type="term" value="F:methyltransferase activity"/>
    <property type="evidence" value="ECO:0007669"/>
    <property type="project" value="UniProtKB-KW"/>
</dbReference>
<dbReference type="InterPro" id="IPR029063">
    <property type="entry name" value="SAM-dependent_MTases_sf"/>
</dbReference>
<accession>A0ABN4N256</accession>
<evidence type="ECO:0000256" key="3">
    <source>
        <dbReference type="ARBA" id="ARBA00011977"/>
    </source>
</evidence>
<dbReference type="EMBL" id="CP014945">
    <property type="protein sequence ID" value="AMT97001.1"/>
    <property type="molecule type" value="Genomic_DNA"/>
</dbReference>
<keyword evidence="4 8" id="KW-0489">Methyltransferase</keyword>
<reference evidence="8 9" key="1">
    <citation type="submission" date="2016-03" db="EMBL/GenBank/DDBJ databases">
        <title>Genome sequencing of Psychrobacter alimentarius PAMC 27889.</title>
        <authorList>
            <person name="Lee J."/>
            <person name="Kim O.-S."/>
        </authorList>
    </citation>
    <scope>NUCLEOTIDE SEQUENCE [LARGE SCALE GENOMIC DNA]</scope>
    <source>
        <strain evidence="8 9">PAMC 27889</strain>
    </source>
</reference>
<evidence type="ECO:0000256" key="6">
    <source>
        <dbReference type="ARBA" id="ARBA00022691"/>
    </source>
</evidence>
<keyword evidence="7" id="KW-0819">tRNA processing</keyword>
<evidence type="ECO:0000256" key="5">
    <source>
        <dbReference type="ARBA" id="ARBA00022679"/>
    </source>
</evidence>
<dbReference type="InterPro" id="IPR003358">
    <property type="entry name" value="tRNA_(Gua-N-7)_MeTrfase_Trmb"/>
</dbReference>
<dbReference type="CDD" id="cd02440">
    <property type="entry name" value="AdoMet_MTases"/>
    <property type="match status" value="1"/>
</dbReference>
<dbReference type="PANTHER" id="PTHR23417">
    <property type="entry name" value="3-DEOXY-D-MANNO-OCTULOSONIC-ACID TRANSFERASE/TRNA GUANINE-N 7 - -METHYLTRANSFERASE"/>
    <property type="match status" value="1"/>
</dbReference>
<gene>
    <name evidence="8" type="ORF">A3K91_1397</name>
</gene>
<dbReference type="PANTHER" id="PTHR23417:SF14">
    <property type="entry name" value="PENTACOTRIPEPTIDE-REPEAT REGION OF PRORP DOMAIN-CONTAINING PROTEIN"/>
    <property type="match status" value="1"/>
</dbReference>
<dbReference type="EC" id="2.1.1.33" evidence="3"/>
<evidence type="ECO:0000313" key="8">
    <source>
        <dbReference type="EMBL" id="AMT97001.1"/>
    </source>
</evidence>
<comment type="function">
    <text evidence="2">Catalyzes the formation of N(7)-methylguanine at position 46 (m7G46) in tRNA.</text>
</comment>